<dbReference type="AlphaFoldDB" id="A0AAD4DSD4"/>
<evidence type="ECO:0000313" key="4">
    <source>
        <dbReference type="Proteomes" id="UP001195769"/>
    </source>
</evidence>
<accession>A0AAD4DSD4</accession>
<evidence type="ECO:0008006" key="5">
    <source>
        <dbReference type="Google" id="ProtNLM"/>
    </source>
</evidence>
<dbReference type="GeneID" id="64662697"/>
<dbReference type="EMBL" id="JABBWK010000113">
    <property type="protein sequence ID" value="KAG1892930.1"/>
    <property type="molecule type" value="Genomic_DNA"/>
</dbReference>
<evidence type="ECO:0000313" key="3">
    <source>
        <dbReference type="EMBL" id="KAG1893045.1"/>
    </source>
</evidence>
<dbReference type="EMBL" id="JABBWK010000110">
    <property type="protein sequence ID" value="KAG1893045.1"/>
    <property type="molecule type" value="Genomic_DNA"/>
</dbReference>
<evidence type="ECO:0000256" key="1">
    <source>
        <dbReference type="SAM" id="MobiDB-lite"/>
    </source>
</evidence>
<evidence type="ECO:0000313" key="2">
    <source>
        <dbReference type="EMBL" id="KAG1892930.1"/>
    </source>
</evidence>
<sequence>MSVPPEAANDALKVTLAVVQSLMKRCIKVKEGDPEALKLSDEIARHVARDLKLYAGTATSFSPLLLSCAAIIRQYSRGGAFQSVPDWTSVTDDDPRIKDHPRFQKTVHYHPPSALDVPVIATSSIPTTIPATTSALIVPPFPPSALPSLPSRTDLDLVAKPVAEPRRSTRIRARKNPSRTDLDMVAKPVAERKRSSRPRVLKNLPPLSRPAHPPLRYRHLYVAEAEREQWKALFEAGDSKKRKADDEDTDGADVIEASKLASASQEPMKKKRKLNQNVDNRPTGIIDVKPKTLLTVTTDKVVPPGDEKAFWDADTRPAEWGSDAHIATPCQHSVRYHPRQCDKCTKLDIPCVVLPDKKFGYIRLACANCDQMKITCAIDGVGVRQRMQAKAATAIVEEEKQQPGPPAGVPMCKLPTVGTSPRPEQDDQPAPANIADPEPTARDILQGIRDLSKRLDLFATNDRVDALEIRVRSVENILHQRLNALEQRFNASDAR</sequence>
<comment type="caution">
    <text evidence="3">The sequence shown here is derived from an EMBL/GenBank/DDBJ whole genome shotgun (WGS) entry which is preliminary data.</text>
</comment>
<gene>
    <name evidence="3" type="ORF">F5891DRAFT_1196931</name>
    <name evidence="2" type="ORF">F5891DRAFT_1197036</name>
</gene>
<organism evidence="3 4">
    <name type="scientific">Suillus fuscotomentosus</name>
    <dbReference type="NCBI Taxonomy" id="1912939"/>
    <lineage>
        <taxon>Eukaryota</taxon>
        <taxon>Fungi</taxon>
        <taxon>Dikarya</taxon>
        <taxon>Basidiomycota</taxon>
        <taxon>Agaricomycotina</taxon>
        <taxon>Agaricomycetes</taxon>
        <taxon>Agaricomycetidae</taxon>
        <taxon>Boletales</taxon>
        <taxon>Suillineae</taxon>
        <taxon>Suillaceae</taxon>
        <taxon>Suillus</taxon>
    </lineage>
</organism>
<feature type="region of interest" description="Disordered" evidence="1">
    <location>
        <begin position="189"/>
        <end position="208"/>
    </location>
</feature>
<name>A0AAD4DSD4_9AGAM</name>
<dbReference type="RefSeq" id="XP_041218621.1">
    <property type="nucleotide sequence ID" value="XM_041368399.1"/>
</dbReference>
<reference evidence="3" key="1">
    <citation type="journal article" date="2020" name="New Phytol.">
        <title>Comparative genomics reveals dynamic genome evolution in host specialist ectomycorrhizal fungi.</title>
        <authorList>
            <person name="Lofgren L.A."/>
            <person name="Nguyen N.H."/>
            <person name="Vilgalys R."/>
            <person name="Ruytinx J."/>
            <person name="Liao H.L."/>
            <person name="Branco S."/>
            <person name="Kuo A."/>
            <person name="LaButti K."/>
            <person name="Lipzen A."/>
            <person name="Andreopoulos W."/>
            <person name="Pangilinan J."/>
            <person name="Riley R."/>
            <person name="Hundley H."/>
            <person name="Na H."/>
            <person name="Barry K."/>
            <person name="Grigoriev I.V."/>
            <person name="Stajich J.E."/>
            <person name="Kennedy P.G."/>
        </authorList>
    </citation>
    <scope>NUCLEOTIDE SEQUENCE</scope>
    <source>
        <strain evidence="3">FC203</strain>
    </source>
</reference>
<feature type="region of interest" description="Disordered" evidence="1">
    <location>
        <begin position="398"/>
        <end position="439"/>
    </location>
</feature>
<keyword evidence="4" id="KW-1185">Reference proteome</keyword>
<protein>
    <recommendedName>
        <fullName evidence="5">Zn(2)-C6 fungal-type domain-containing protein</fullName>
    </recommendedName>
</protein>
<dbReference type="Proteomes" id="UP001195769">
    <property type="component" value="Unassembled WGS sequence"/>
</dbReference>
<proteinExistence type="predicted"/>